<reference evidence="6" key="1">
    <citation type="submission" date="2024-04" db="EMBL/GenBank/DDBJ databases">
        <authorList>
            <person name="Shaw F."/>
            <person name="Minotto A."/>
        </authorList>
    </citation>
    <scope>NUCLEOTIDE SEQUENCE [LARGE SCALE GENOMIC DNA]</scope>
</reference>
<dbReference type="PANTHER" id="PTHR47174">
    <property type="entry name" value="BRIDGING INTEGRATOR 3"/>
    <property type="match status" value="1"/>
</dbReference>
<feature type="compositionally biased region" description="Pro residues" evidence="3">
    <location>
        <begin position="222"/>
        <end position="231"/>
    </location>
</feature>
<dbReference type="CDD" id="cd00174">
    <property type="entry name" value="SH3"/>
    <property type="match status" value="1"/>
</dbReference>
<dbReference type="SUPFAM" id="SSF50044">
    <property type="entry name" value="SH3-domain"/>
    <property type="match status" value="1"/>
</dbReference>
<evidence type="ECO:0000313" key="5">
    <source>
        <dbReference type="EMBL" id="CAL1701017.1"/>
    </source>
</evidence>
<dbReference type="PANTHER" id="PTHR47174:SF2">
    <property type="entry name" value="SH3 DOMAIN SIGNALLING PROTEIN (AFU_ORTHOLOGUE AFUA_5G07670)"/>
    <property type="match status" value="1"/>
</dbReference>
<evidence type="ECO:0000313" key="6">
    <source>
        <dbReference type="Proteomes" id="UP001497453"/>
    </source>
</evidence>
<dbReference type="InterPro" id="IPR036028">
    <property type="entry name" value="SH3-like_dom_sf"/>
</dbReference>
<feature type="region of interest" description="Disordered" evidence="3">
    <location>
        <begin position="171"/>
        <end position="242"/>
    </location>
</feature>
<keyword evidence="6" id="KW-1185">Reference proteome</keyword>
<dbReference type="PRINTS" id="PR00499">
    <property type="entry name" value="P67PHOX"/>
</dbReference>
<feature type="domain" description="SH3" evidence="4">
    <location>
        <begin position="239"/>
        <end position="296"/>
    </location>
</feature>
<evidence type="ECO:0000256" key="2">
    <source>
        <dbReference type="PROSITE-ProRule" id="PRU00192"/>
    </source>
</evidence>
<organism evidence="5 6">
    <name type="scientific">Somion occarium</name>
    <dbReference type="NCBI Taxonomy" id="3059160"/>
    <lineage>
        <taxon>Eukaryota</taxon>
        <taxon>Fungi</taxon>
        <taxon>Dikarya</taxon>
        <taxon>Basidiomycota</taxon>
        <taxon>Agaricomycotina</taxon>
        <taxon>Agaricomycetes</taxon>
        <taxon>Polyporales</taxon>
        <taxon>Cerrenaceae</taxon>
        <taxon>Somion</taxon>
    </lineage>
</organism>
<dbReference type="EMBL" id="OZ037945">
    <property type="protein sequence ID" value="CAL1701017.1"/>
    <property type="molecule type" value="Genomic_DNA"/>
</dbReference>
<dbReference type="PRINTS" id="PR00452">
    <property type="entry name" value="SH3DOMAIN"/>
</dbReference>
<dbReference type="InterPro" id="IPR001452">
    <property type="entry name" value="SH3_domain"/>
</dbReference>
<evidence type="ECO:0000256" key="3">
    <source>
        <dbReference type="SAM" id="MobiDB-lite"/>
    </source>
</evidence>
<dbReference type="Gene3D" id="2.30.30.40">
    <property type="entry name" value="SH3 Domains"/>
    <property type="match status" value="1"/>
</dbReference>
<proteinExistence type="predicted"/>
<accession>A0ABP1D1T1</accession>
<gene>
    <name evidence="5" type="ORF">GFSPODELE1_LOCUS3393</name>
</gene>
<evidence type="ECO:0000256" key="1">
    <source>
        <dbReference type="ARBA" id="ARBA00022443"/>
    </source>
</evidence>
<keyword evidence="1 2" id="KW-0728">SH3 domain</keyword>
<dbReference type="PROSITE" id="PS50002">
    <property type="entry name" value="SH3"/>
    <property type="match status" value="1"/>
</dbReference>
<feature type="compositionally biased region" description="Basic and acidic residues" evidence="3">
    <location>
        <begin position="127"/>
        <end position="140"/>
    </location>
</feature>
<evidence type="ECO:0000259" key="4">
    <source>
        <dbReference type="PROSITE" id="PS50002"/>
    </source>
</evidence>
<dbReference type="Pfam" id="PF00018">
    <property type="entry name" value="SH3_1"/>
    <property type="match status" value="1"/>
</dbReference>
<name>A0ABP1D1T1_9APHY</name>
<dbReference type="Proteomes" id="UP001497453">
    <property type="component" value="Chromosome 2"/>
</dbReference>
<dbReference type="SMART" id="SM00326">
    <property type="entry name" value="SH3"/>
    <property type="match status" value="1"/>
</dbReference>
<sequence length="296" mass="31664">MAFTATDKQAFFAILDEYFSSRPNLVVSEASSENPQVAAGPLSGRTLNSLATDVHKTLSSPNTARNAQALASSMQSSSQSDLPSSAGRVAAAAAAFKFNQSPSQNPSAPPRPPFRQTPSQSSESEQEPGHQRASLREEPHVTSGRLLAQKKFGDVDMSSGKNMLMSLKHSNTNKSAAPPEVAPPTPAAFAHKKSTFAPPPVRHVSATSPPPSRSASTVESPAPAPPVPPSRRAPAKEEPQGEWAEALYDYSSEDPGDLQLQENERVLVVERNSDDWWTGEIEGRRGLFPAAYVKLL</sequence>
<feature type="region of interest" description="Disordered" evidence="3">
    <location>
        <begin position="98"/>
        <end position="153"/>
    </location>
</feature>
<protein>
    <recommendedName>
        <fullName evidence="4">SH3 domain-containing protein</fullName>
    </recommendedName>
</protein>
<dbReference type="InterPro" id="IPR046982">
    <property type="entry name" value="BIN3/RVS161-like"/>
</dbReference>